<keyword evidence="1" id="KW-0235">DNA replication</keyword>
<dbReference type="PANTHER" id="PTHR22768">
    <property type="entry name" value="DNA REPLICATION COMPLEX GINS PROTEIN PSF3"/>
    <property type="match status" value="1"/>
</dbReference>
<dbReference type="WBParaSite" id="jg15356">
    <property type="protein sequence ID" value="jg15356"/>
    <property type="gene ID" value="jg15356"/>
</dbReference>
<proteinExistence type="inferred from homology"/>
<dbReference type="SUPFAM" id="SSF158573">
    <property type="entry name" value="GINS helical bundle-like"/>
    <property type="match status" value="1"/>
</dbReference>
<comment type="subcellular location">
    <subcellularLocation>
        <location evidence="1">Nucleus</location>
    </subcellularLocation>
</comment>
<organism evidence="2 3">
    <name type="scientific">Ditylenchus dipsaci</name>
    <dbReference type="NCBI Taxonomy" id="166011"/>
    <lineage>
        <taxon>Eukaryota</taxon>
        <taxon>Metazoa</taxon>
        <taxon>Ecdysozoa</taxon>
        <taxon>Nematoda</taxon>
        <taxon>Chromadorea</taxon>
        <taxon>Rhabditida</taxon>
        <taxon>Tylenchina</taxon>
        <taxon>Tylenchomorpha</taxon>
        <taxon>Sphaerularioidea</taxon>
        <taxon>Anguinidae</taxon>
        <taxon>Anguininae</taxon>
        <taxon>Ditylenchus</taxon>
    </lineage>
</organism>
<dbReference type="InterPro" id="IPR036224">
    <property type="entry name" value="GINS_bundle-like_dom_sf"/>
</dbReference>
<accession>A0A915D431</accession>
<dbReference type="Gene3D" id="1.20.58.2050">
    <property type="match status" value="1"/>
</dbReference>
<dbReference type="AlphaFoldDB" id="A0A915D431"/>
<reference evidence="3" key="1">
    <citation type="submission" date="2022-11" db="UniProtKB">
        <authorList>
            <consortium name="WormBaseParasite"/>
        </authorList>
    </citation>
    <scope>IDENTIFICATION</scope>
</reference>
<evidence type="ECO:0000256" key="1">
    <source>
        <dbReference type="RuleBase" id="RU367161"/>
    </source>
</evidence>
<keyword evidence="2" id="KW-1185">Reference proteome</keyword>
<sequence>MASNFAATAPTKLVPVDEEYFDLHTIVSVNSNVKCTFDKNFPLEFFPLVGQKQPHAIPDKGLQIEIPAWMVNAMVVPAAYSSVRRDSIKASSQDTHFQSFQRHFYTLGMHVCKLANGENARAIALALLTAFTQRIEWIIRQSSKVNVKPEKMDELEKRISLRVRHRKTNDRLV</sequence>
<keyword evidence="1" id="KW-0539">Nucleus</keyword>
<dbReference type="Proteomes" id="UP000887574">
    <property type="component" value="Unplaced"/>
</dbReference>
<evidence type="ECO:0000313" key="2">
    <source>
        <dbReference type="Proteomes" id="UP000887574"/>
    </source>
</evidence>
<name>A0A915D431_9BILA</name>
<evidence type="ECO:0000313" key="3">
    <source>
        <dbReference type="WBParaSite" id="jg15356"/>
    </source>
</evidence>
<comment type="similarity">
    <text evidence="1">Belongs to the GINS3/PSF3 family.</text>
</comment>
<dbReference type="PANTHER" id="PTHR22768:SF0">
    <property type="entry name" value="DNA REPLICATION COMPLEX GINS PROTEIN PSF3"/>
    <property type="match status" value="1"/>
</dbReference>
<dbReference type="GO" id="GO:1902975">
    <property type="term" value="P:mitotic DNA replication initiation"/>
    <property type="evidence" value="ECO:0007669"/>
    <property type="project" value="TreeGrafter"/>
</dbReference>
<protein>
    <recommendedName>
        <fullName evidence="1">DNA replication complex GINS protein PSF3</fullName>
    </recommendedName>
</protein>
<comment type="subunit">
    <text evidence="1">Component of the GINS complex.</text>
</comment>
<dbReference type="InterPro" id="IPR038437">
    <property type="entry name" value="GINS_Psf3_sf"/>
</dbReference>
<dbReference type="InterPro" id="IPR010492">
    <property type="entry name" value="GINS_Psf3"/>
</dbReference>
<comment type="function">
    <text evidence="1">The GINS complex plays an essential role in the initiation of DNA replication.</text>
</comment>
<dbReference type="GO" id="GO:0000811">
    <property type="term" value="C:GINS complex"/>
    <property type="evidence" value="ECO:0007669"/>
    <property type="project" value="UniProtKB-UniRule"/>
</dbReference>